<dbReference type="Proteomes" id="UP001500466">
    <property type="component" value="Unassembled WGS sequence"/>
</dbReference>
<comment type="caution">
    <text evidence="2">The sequence shown here is derived from an EMBL/GenBank/DDBJ whole genome shotgun (WGS) entry which is preliminary data.</text>
</comment>
<accession>A0ABP9IDF5</accession>
<keyword evidence="3" id="KW-1185">Reference proteome</keyword>
<name>A0ABP9IDF5_9ACTN</name>
<gene>
    <name evidence="2" type="ORF">GCM10023205_80520</name>
</gene>
<evidence type="ECO:0000256" key="1">
    <source>
        <dbReference type="SAM" id="MobiDB-lite"/>
    </source>
</evidence>
<feature type="region of interest" description="Disordered" evidence="1">
    <location>
        <begin position="32"/>
        <end position="65"/>
    </location>
</feature>
<evidence type="ECO:0000313" key="3">
    <source>
        <dbReference type="Proteomes" id="UP001500466"/>
    </source>
</evidence>
<reference evidence="3" key="1">
    <citation type="journal article" date="2019" name="Int. J. Syst. Evol. Microbiol.">
        <title>The Global Catalogue of Microorganisms (GCM) 10K type strain sequencing project: providing services to taxonomists for standard genome sequencing and annotation.</title>
        <authorList>
            <consortium name="The Broad Institute Genomics Platform"/>
            <consortium name="The Broad Institute Genome Sequencing Center for Infectious Disease"/>
            <person name="Wu L."/>
            <person name="Ma J."/>
        </authorList>
    </citation>
    <scope>NUCLEOTIDE SEQUENCE [LARGE SCALE GENOMIC DNA]</scope>
    <source>
        <strain evidence="3">JCM 17986</strain>
    </source>
</reference>
<sequence length="65" mass="7193">MRPKAGTARVQTTIERELHRLSEAYRTAATQLDGATRQADTNSQAYVDADETSRKTSQLIRDALG</sequence>
<dbReference type="EMBL" id="BAABHS010000056">
    <property type="protein sequence ID" value="GAA4995334.1"/>
    <property type="molecule type" value="Genomic_DNA"/>
</dbReference>
<protein>
    <submittedName>
        <fullName evidence="2">Uncharacterized protein</fullName>
    </submittedName>
</protein>
<evidence type="ECO:0000313" key="2">
    <source>
        <dbReference type="EMBL" id="GAA4995334.1"/>
    </source>
</evidence>
<proteinExistence type="predicted"/>
<organism evidence="2 3">
    <name type="scientific">Yinghuangia aomiensis</name>
    <dbReference type="NCBI Taxonomy" id="676205"/>
    <lineage>
        <taxon>Bacteria</taxon>
        <taxon>Bacillati</taxon>
        <taxon>Actinomycetota</taxon>
        <taxon>Actinomycetes</taxon>
        <taxon>Kitasatosporales</taxon>
        <taxon>Streptomycetaceae</taxon>
        <taxon>Yinghuangia</taxon>
    </lineage>
</organism>